<organism evidence="2 3">
    <name type="scientific">Ruania alkalisoli</name>
    <dbReference type="NCBI Taxonomy" id="2779775"/>
    <lineage>
        <taxon>Bacteria</taxon>
        <taxon>Bacillati</taxon>
        <taxon>Actinomycetota</taxon>
        <taxon>Actinomycetes</taxon>
        <taxon>Micrococcales</taxon>
        <taxon>Ruaniaceae</taxon>
        <taxon>Ruania</taxon>
    </lineage>
</organism>
<proteinExistence type="predicted"/>
<dbReference type="AlphaFoldDB" id="A0A7M1SQQ7"/>
<dbReference type="Proteomes" id="UP000593758">
    <property type="component" value="Chromosome"/>
</dbReference>
<dbReference type="Pfam" id="PF04754">
    <property type="entry name" value="Transposase_31"/>
    <property type="match status" value="1"/>
</dbReference>
<dbReference type="KEGG" id="halt:IM660_14090"/>
<protein>
    <submittedName>
        <fullName evidence="2">Rpn family recombination-promoting nuclease/putative transposase</fullName>
    </submittedName>
</protein>
<feature type="domain" description="Transposase (putative) YhgA-like" evidence="1">
    <location>
        <begin position="1"/>
        <end position="109"/>
    </location>
</feature>
<dbReference type="InterPro" id="IPR006842">
    <property type="entry name" value="Transposase_31"/>
</dbReference>
<evidence type="ECO:0000259" key="1">
    <source>
        <dbReference type="Pfam" id="PF04754"/>
    </source>
</evidence>
<accession>A0A7M1SQQ7</accession>
<evidence type="ECO:0000313" key="2">
    <source>
        <dbReference type="EMBL" id="QOR69785.1"/>
    </source>
</evidence>
<dbReference type="EMBL" id="CP063169">
    <property type="protein sequence ID" value="QOR69785.1"/>
    <property type="molecule type" value="Genomic_DNA"/>
</dbReference>
<sequence>MPFRLLEYAVRIWRRHLDQHPGATRLSTVLPVVVHHNPARPDRPWSAPTGLTDILDLEPGTAAAMAPYLPRLEFLLEDLAAIDINELRAQPLTAEARLTLVVLKSVTSSLRPDVDLDAFADDLAAVINRSDPHDSGEESLFGLIMRYVLLVGTHHQKTTKRCSPASDPPHGRPT</sequence>
<keyword evidence="3" id="KW-1185">Reference proteome</keyword>
<evidence type="ECO:0000313" key="3">
    <source>
        <dbReference type="Proteomes" id="UP000593758"/>
    </source>
</evidence>
<name>A0A7M1SQQ7_9MICO</name>
<reference evidence="2 3" key="1">
    <citation type="submission" date="2020-10" db="EMBL/GenBank/DDBJ databases">
        <title>Haloactinobacterium sp. RN3S43, a bacterium isolated from saline soil.</title>
        <authorList>
            <person name="Sun J.-Q."/>
        </authorList>
    </citation>
    <scope>NUCLEOTIDE SEQUENCE [LARGE SCALE GENOMIC DNA]</scope>
    <source>
        <strain evidence="2 3">RN3S43</strain>
    </source>
</reference>
<gene>
    <name evidence="2" type="ORF">IM660_14090</name>
</gene>